<accession>A0A9X6WFG1</accession>
<gene>
    <name evidence="1" type="ORF">COJ15_35605</name>
</gene>
<reference evidence="1 2" key="1">
    <citation type="submission" date="2017-09" db="EMBL/GenBank/DDBJ databases">
        <title>Large-scale bioinformatics analysis of Bacillus genomes uncovers conserved roles of natural products in bacterial physiology.</title>
        <authorList>
            <consortium name="Agbiome Team Llc"/>
            <person name="Bleich R.M."/>
            <person name="Grubbs K.J."/>
            <person name="Santa Maria K.C."/>
            <person name="Allen S.E."/>
            <person name="Farag S."/>
            <person name="Shank E.A."/>
            <person name="Bowers A."/>
        </authorList>
    </citation>
    <scope>NUCLEOTIDE SEQUENCE [LARGE SCALE GENOMIC DNA]</scope>
    <source>
        <strain evidence="1 2">AFS085496</strain>
    </source>
</reference>
<evidence type="ECO:0000313" key="2">
    <source>
        <dbReference type="Proteomes" id="UP000224003"/>
    </source>
</evidence>
<dbReference type="RefSeq" id="WP_098007274.1">
    <property type="nucleotide sequence ID" value="NZ_NUVX01000110.1"/>
</dbReference>
<dbReference type="AlphaFoldDB" id="A0A9X6WFG1"/>
<comment type="caution">
    <text evidence="1">The sequence shown here is derived from an EMBL/GenBank/DDBJ whole genome shotgun (WGS) entry which is preliminary data.</text>
</comment>
<dbReference type="Proteomes" id="UP000224003">
    <property type="component" value="Unassembled WGS sequence"/>
</dbReference>
<dbReference type="Gene3D" id="3.90.228.10">
    <property type="match status" value="1"/>
</dbReference>
<sequence>MKINLYHRASKEKAESIMKNGFRLPDESGRWGKGIYFATTDNWQISSFGDTVIKAVVDSSDILSRKYELIARDYDLDLEEPEGYTHMDEFVTRILRYKGIAIDYENNEYEDIEVCIYDTSVLLGIQILSCG</sequence>
<dbReference type="EMBL" id="NUVX01000110">
    <property type="protein sequence ID" value="PFJ25587.1"/>
    <property type="molecule type" value="Genomic_DNA"/>
</dbReference>
<proteinExistence type="predicted"/>
<protein>
    <submittedName>
        <fullName evidence="1">Uncharacterized protein</fullName>
    </submittedName>
</protein>
<evidence type="ECO:0000313" key="1">
    <source>
        <dbReference type="EMBL" id="PFJ25587.1"/>
    </source>
</evidence>
<organism evidence="1 2">
    <name type="scientific">Bacillus thuringiensis</name>
    <dbReference type="NCBI Taxonomy" id="1428"/>
    <lineage>
        <taxon>Bacteria</taxon>
        <taxon>Bacillati</taxon>
        <taxon>Bacillota</taxon>
        <taxon>Bacilli</taxon>
        <taxon>Bacillales</taxon>
        <taxon>Bacillaceae</taxon>
        <taxon>Bacillus</taxon>
        <taxon>Bacillus cereus group</taxon>
    </lineage>
</organism>
<dbReference type="SUPFAM" id="SSF56399">
    <property type="entry name" value="ADP-ribosylation"/>
    <property type="match status" value="1"/>
</dbReference>
<name>A0A9X6WFG1_BACTU</name>